<protein>
    <submittedName>
        <fullName evidence="1">Uncharacterized protein</fullName>
    </submittedName>
</protein>
<comment type="caution">
    <text evidence="1">The sequence shown here is derived from an EMBL/GenBank/DDBJ whole genome shotgun (WGS) entry which is preliminary data.</text>
</comment>
<reference evidence="1" key="1">
    <citation type="submission" date="2022-06" db="EMBL/GenBank/DDBJ databases">
        <title>Phylogenomic reconstructions and comparative analyses of Kickxellomycotina fungi.</title>
        <authorList>
            <person name="Reynolds N.K."/>
            <person name="Stajich J.E."/>
            <person name="Barry K."/>
            <person name="Grigoriev I.V."/>
            <person name="Crous P."/>
            <person name="Smith M.E."/>
        </authorList>
    </citation>
    <scope>NUCLEOTIDE SEQUENCE</scope>
    <source>
        <strain evidence="1">RSA 2271</strain>
    </source>
</reference>
<name>A0ACC1HCH1_9FUNG</name>
<evidence type="ECO:0000313" key="2">
    <source>
        <dbReference type="Proteomes" id="UP001145114"/>
    </source>
</evidence>
<dbReference type="Proteomes" id="UP001145114">
    <property type="component" value="Unassembled WGS sequence"/>
</dbReference>
<sequence length="416" mass="46098">MQEEFDHYLYGGYQNRLTLALKSGLPNEIDWACHKLMRVSHGCPDNYNVLINCPQLIEAIVQTLSMLRQDLAALSRSPAEFGAAVAADDANVADDLSGESIVAYNERVRRSGRRGYILDRACMLALALRNFSHLGETAKGVAADPCVTEEALQWLSGDFFVSDELNMYWLDIIEALIPLYQPFVLARIDPSLLPSDARFKWPYSVGPQLASSADLEALYEEVAKAPDSNAVRLWKELTKFFLHSTDKATLVGAMCSLTLLAYSNPQLSKHLLLVPLDDTEPSDTYASRTTGAAIAHKCSQYLMVPDLELTEYGVDLLGEIIRMDSDIRTLEGTMRRKQKPLKRSRGSILLIRAERSQSVEAGSDMDQSIRSDTSSGQQTAYPTAIPRILPDGLANLLVGLALQWEELLPEEVKDAV</sequence>
<feature type="non-terminal residue" evidence="1">
    <location>
        <position position="416"/>
    </location>
</feature>
<organism evidence="1 2">
    <name type="scientific">Spiromyces aspiralis</name>
    <dbReference type="NCBI Taxonomy" id="68401"/>
    <lineage>
        <taxon>Eukaryota</taxon>
        <taxon>Fungi</taxon>
        <taxon>Fungi incertae sedis</taxon>
        <taxon>Zoopagomycota</taxon>
        <taxon>Kickxellomycotina</taxon>
        <taxon>Kickxellomycetes</taxon>
        <taxon>Kickxellales</taxon>
        <taxon>Kickxellaceae</taxon>
        <taxon>Spiromyces</taxon>
    </lineage>
</organism>
<dbReference type="EMBL" id="JAMZIH010006666">
    <property type="protein sequence ID" value="KAJ1673695.1"/>
    <property type="molecule type" value="Genomic_DNA"/>
</dbReference>
<proteinExistence type="predicted"/>
<gene>
    <name evidence="1" type="ORF">EV182_004739</name>
</gene>
<keyword evidence="2" id="KW-1185">Reference proteome</keyword>
<accession>A0ACC1HCH1</accession>
<evidence type="ECO:0000313" key="1">
    <source>
        <dbReference type="EMBL" id="KAJ1673695.1"/>
    </source>
</evidence>